<reference evidence="1 2" key="1">
    <citation type="submission" date="2016-03" db="EMBL/GenBank/DDBJ databases">
        <authorList>
            <person name="Ploux O."/>
        </authorList>
    </citation>
    <scope>NUCLEOTIDE SEQUENCE [LARGE SCALE GENOMIC DNA]</scope>
</reference>
<evidence type="ECO:0000313" key="2">
    <source>
        <dbReference type="Proteomes" id="UP000223789"/>
    </source>
</evidence>
<gene>
    <name evidence="1" type="ORF">SEA_CHYMERA_54</name>
</gene>
<protein>
    <submittedName>
        <fullName evidence="1">Uncharacterized protein</fullName>
    </submittedName>
</protein>
<sequence length="68" mass="7462">MNPPQARHYGAGLPRWVGAWFVMDSPGIYATTGARAPDGPLHVSLVVHVPRIRGALYGAWLLLTRRNV</sequence>
<keyword evidence="2" id="KW-1185">Reference proteome</keyword>
<evidence type="ECO:0000313" key="1">
    <source>
        <dbReference type="EMBL" id="AMS01613.1"/>
    </source>
</evidence>
<accession>A0A142K680</accession>
<name>A0A142K680_9CAUD</name>
<dbReference type="EMBL" id="KU958700">
    <property type="protein sequence ID" value="AMS01613.1"/>
    <property type="molecule type" value="Genomic_DNA"/>
</dbReference>
<proteinExistence type="predicted"/>
<organism evidence="1 2">
    <name type="scientific">Streptomyces phage Chymera</name>
    <dbReference type="NCBI Taxonomy" id="1821728"/>
    <lineage>
        <taxon>Viruses</taxon>
        <taxon>Duplodnaviria</taxon>
        <taxon>Heunggongvirae</taxon>
        <taxon>Uroviricota</taxon>
        <taxon>Caudoviricetes</taxon>
        <taxon>Chymeravirus</taxon>
        <taxon>Chymeravirus chymera</taxon>
    </lineage>
</organism>
<dbReference type="Proteomes" id="UP000223789">
    <property type="component" value="Segment"/>
</dbReference>